<dbReference type="GO" id="GO:0016787">
    <property type="term" value="F:hydrolase activity"/>
    <property type="evidence" value="ECO:0007669"/>
    <property type="project" value="UniProtKB-KW"/>
</dbReference>
<dbReference type="InterPro" id="IPR004518">
    <property type="entry name" value="MazG-like_dom"/>
</dbReference>
<comment type="caution">
    <text evidence="2">The sequence shown here is derived from an EMBL/GenBank/DDBJ whole genome shotgun (WGS) entry which is preliminary data.</text>
</comment>
<keyword evidence="3" id="KW-1185">Reference proteome</keyword>
<evidence type="ECO:0000259" key="1">
    <source>
        <dbReference type="Pfam" id="PF03819"/>
    </source>
</evidence>
<dbReference type="OrthoDB" id="9813491at2"/>
<accession>A0A0A2TA59</accession>
<dbReference type="Pfam" id="PF03819">
    <property type="entry name" value="MazG"/>
    <property type="match status" value="1"/>
</dbReference>
<dbReference type="Proteomes" id="UP000030147">
    <property type="component" value="Unassembled WGS sequence"/>
</dbReference>
<reference evidence="2 3" key="1">
    <citation type="journal article" date="2015" name="Stand. Genomic Sci.">
        <title>High quality draft genome sequence of the moderately halophilic bacterium Pontibacillus yanchengensis Y32(T) and comparison among Pontibacillus genomes.</title>
        <authorList>
            <person name="Huang J."/>
            <person name="Qiao Z.X."/>
            <person name="Tang J.W."/>
            <person name="Wang G."/>
        </authorList>
    </citation>
    <scope>NUCLEOTIDE SEQUENCE [LARGE SCALE GENOMIC DNA]</scope>
    <source>
        <strain evidence="2 3">Y32</strain>
    </source>
</reference>
<dbReference type="RefSeq" id="WP_036823302.1">
    <property type="nucleotide sequence ID" value="NZ_AVBF01000071.1"/>
</dbReference>
<feature type="domain" description="NTP pyrophosphohydrolase MazG-like" evidence="1">
    <location>
        <begin position="41"/>
        <end position="92"/>
    </location>
</feature>
<name>A0A0A2TA59_9BACI</name>
<sequence>MTIYNKLVRDLIPDVIDQEGKAFETKILSDNDYCIELKKKLQEEVTEYMQTDGDEALDELADVLEVISVLAEVHGASIQEVEQRRTQKYEQRGSFYDKVYLVEVEDDSTQ</sequence>
<dbReference type="EMBL" id="AVBF01000071">
    <property type="protein sequence ID" value="KGP71293.1"/>
    <property type="molecule type" value="Genomic_DNA"/>
</dbReference>
<dbReference type="eggNOG" id="COG4997">
    <property type="taxonomic scope" value="Bacteria"/>
</dbReference>
<evidence type="ECO:0000313" key="3">
    <source>
        <dbReference type="Proteomes" id="UP000030147"/>
    </source>
</evidence>
<protein>
    <submittedName>
        <fullName evidence="2">Phosphoribosyl-ATP pyrophosphohydrolase</fullName>
    </submittedName>
</protein>
<dbReference type="STRING" id="1385514.N782_20090"/>
<dbReference type="AlphaFoldDB" id="A0A0A2TA59"/>
<dbReference type="SUPFAM" id="SSF101386">
    <property type="entry name" value="all-alpha NTP pyrophosphatases"/>
    <property type="match status" value="1"/>
</dbReference>
<evidence type="ECO:0000313" key="2">
    <source>
        <dbReference type="EMBL" id="KGP71293.1"/>
    </source>
</evidence>
<keyword evidence="2" id="KW-0378">Hydrolase</keyword>
<dbReference type="InterPro" id="IPR038735">
    <property type="entry name" value="MSMEG_1276-like_NTP-PPase_dom"/>
</dbReference>
<proteinExistence type="predicted"/>
<organism evidence="2 3">
    <name type="scientific">Pontibacillus yanchengensis Y32</name>
    <dbReference type="NCBI Taxonomy" id="1385514"/>
    <lineage>
        <taxon>Bacteria</taxon>
        <taxon>Bacillati</taxon>
        <taxon>Bacillota</taxon>
        <taxon>Bacilli</taxon>
        <taxon>Bacillales</taxon>
        <taxon>Bacillaceae</taxon>
        <taxon>Pontibacillus</taxon>
    </lineage>
</organism>
<gene>
    <name evidence="2" type="ORF">N782_20090</name>
</gene>
<dbReference type="CDD" id="cd11532">
    <property type="entry name" value="NTP-PPase_COG4997"/>
    <property type="match status" value="1"/>
</dbReference>